<sequence>MLLKPTLQLGSRRTKPTSTSITSPPLPSSSEFSLLTNPFCLIILLGLLAVWLFERETFGVLVLAVASHLFRPSDPSLVVLSRRISEWETLGVLNVCSIVVIFLTNVGSILISVLLAGIAIVCFHDVFETPENLFLDE</sequence>
<evidence type="ECO:0000313" key="2">
    <source>
        <dbReference type="Proteomes" id="UP001055879"/>
    </source>
</evidence>
<reference evidence="2" key="1">
    <citation type="journal article" date="2022" name="Mol. Ecol. Resour.">
        <title>The genomes of chicory, endive, great burdock and yacon provide insights into Asteraceae palaeo-polyploidization history and plant inulin production.</title>
        <authorList>
            <person name="Fan W."/>
            <person name="Wang S."/>
            <person name="Wang H."/>
            <person name="Wang A."/>
            <person name="Jiang F."/>
            <person name="Liu H."/>
            <person name="Zhao H."/>
            <person name="Xu D."/>
            <person name="Zhang Y."/>
        </authorList>
    </citation>
    <scope>NUCLEOTIDE SEQUENCE [LARGE SCALE GENOMIC DNA]</scope>
    <source>
        <strain evidence="2">cv. Niubang</strain>
    </source>
</reference>
<reference evidence="1 2" key="2">
    <citation type="journal article" date="2022" name="Mol. Ecol. Resour.">
        <title>The genomes of chicory, endive, great burdock and yacon provide insights into Asteraceae paleo-polyploidization history and plant inulin production.</title>
        <authorList>
            <person name="Fan W."/>
            <person name="Wang S."/>
            <person name="Wang H."/>
            <person name="Wang A."/>
            <person name="Jiang F."/>
            <person name="Liu H."/>
            <person name="Zhao H."/>
            <person name="Xu D."/>
            <person name="Zhang Y."/>
        </authorList>
    </citation>
    <scope>NUCLEOTIDE SEQUENCE [LARGE SCALE GENOMIC DNA]</scope>
    <source>
        <strain evidence="2">cv. Niubang</strain>
    </source>
</reference>
<name>A0ACB9EKG6_ARCLA</name>
<gene>
    <name evidence="1" type="ORF">L6452_06525</name>
</gene>
<keyword evidence="2" id="KW-1185">Reference proteome</keyword>
<dbReference type="EMBL" id="CM042048">
    <property type="protein sequence ID" value="KAI3758952.1"/>
    <property type="molecule type" value="Genomic_DNA"/>
</dbReference>
<dbReference type="Proteomes" id="UP001055879">
    <property type="component" value="Linkage Group LG02"/>
</dbReference>
<comment type="caution">
    <text evidence="1">The sequence shown here is derived from an EMBL/GenBank/DDBJ whole genome shotgun (WGS) entry which is preliminary data.</text>
</comment>
<protein>
    <submittedName>
        <fullName evidence="1">Uncharacterized protein</fullName>
    </submittedName>
</protein>
<organism evidence="1 2">
    <name type="scientific">Arctium lappa</name>
    <name type="common">Greater burdock</name>
    <name type="synonym">Lappa major</name>
    <dbReference type="NCBI Taxonomy" id="4217"/>
    <lineage>
        <taxon>Eukaryota</taxon>
        <taxon>Viridiplantae</taxon>
        <taxon>Streptophyta</taxon>
        <taxon>Embryophyta</taxon>
        <taxon>Tracheophyta</taxon>
        <taxon>Spermatophyta</taxon>
        <taxon>Magnoliopsida</taxon>
        <taxon>eudicotyledons</taxon>
        <taxon>Gunneridae</taxon>
        <taxon>Pentapetalae</taxon>
        <taxon>asterids</taxon>
        <taxon>campanulids</taxon>
        <taxon>Asterales</taxon>
        <taxon>Asteraceae</taxon>
        <taxon>Carduoideae</taxon>
        <taxon>Cardueae</taxon>
        <taxon>Arctiinae</taxon>
        <taxon>Arctium</taxon>
    </lineage>
</organism>
<evidence type="ECO:0000313" key="1">
    <source>
        <dbReference type="EMBL" id="KAI3758952.1"/>
    </source>
</evidence>
<accession>A0ACB9EKG6</accession>
<proteinExistence type="predicted"/>